<accession>A0AAD4E2A7</accession>
<proteinExistence type="predicted"/>
<reference evidence="1" key="1">
    <citation type="journal article" date="2020" name="New Phytol.">
        <title>Comparative genomics reveals dynamic genome evolution in host specialist ectomycorrhizal fungi.</title>
        <authorList>
            <person name="Lofgren L.A."/>
            <person name="Nguyen N.H."/>
            <person name="Vilgalys R."/>
            <person name="Ruytinx J."/>
            <person name="Liao H.L."/>
            <person name="Branco S."/>
            <person name="Kuo A."/>
            <person name="LaButti K."/>
            <person name="Lipzen A."/>
            <person name="Andreopoulos W."/>
            <person name="Pangilinan J."/>
            <person name="Riley R."/>
            <person name="Hundley H."/>
            <person name="Na H."/>
            <person name="Barry K."/>
            <person name="Grigoriev I.V."/>
            <person name="Stajich J.E."/>
            <person name="Kennedy P.G."/>
        </authorList>
    </citation>
    <scope>NUCLEOTIDE SEQUENCE</scope>
    <source>
        <strain evidence="1">FC203</strain>
    </source>
</reference>
<organism evidence="1 2">
    <name type="scientific">Suillus fuscotomentosus</name>
    <dbReference type="NCBI Taxonomy" id="1912939"/>
    <lineage>
        <taxon>Eukaryota</taxon>
        <taxon>Fungi</taxon>
        <taxon>Dikarya</taxon>
        <taxon>Basidiomycota</taxon>
        <taxon>Agaricomycotina</taxon>
        <taxon>Agaricomycetes</taxon>
        <taxon>Agaricomycetidae</taxon>
        <taxon>Boletales</taxon>
        <taxon>Suillineae</taxon>
        <taxon>Suillaceae</taxon>
        <taxon>Suillus</taxon>
    </lineage>
</organism>
<dbReference type="GeneID" id="64666300"/>
<sequence>MAGFDAHPAQLLREDLDVDEIDGARTEQVVMLEKMGVSDPESDKISGHTFTAAALHNLFLCSTSQLDLIVHRGSQAITEYHNPDLLVGMYPTLFPCGISGFEDP</sequence>
<comment type="caution">
    <text evidence="1">The sequence shown here is derived from an EMBL/GenBank/DDBJ whole genome shotgun (WGS) entry which is preliminary data.</text>
</comment>
<dbReference type="Proteomes" id="UP001195769">
    <property type="component" value="Unassembled WGS sequence"/>
</dbReference>
<dbReference type="AlphaFoldDB" id="A0AAD4E2A7"/>
<dbReference type="RefSeq" id="XP_041223962.1">
    <property type="nucleotide sequence ID" value="XM_041372002.1"/>
</dbReference>
<dbReference type="EMBL" id="JABBWK010000040">
    <property type="protein sequence ID" value="KAG1898386.1"/>
    <property type="molecule type" value="Genomic_DNA"/>
</dbReference>
<keyword evidence="2" id="KW-1185">Reference proteome</keyword>
<evidence type="ECO:0000313" key="1">
    <source>
        <dbReference type="EMBL" id="KAG1898386.1"/>
    </source>
</evidence>
<evidence type="ECO:0000313" key="2">
    <source>
        <dbReference type="Proteomes" id="UP001195769"/>
    </source>
</evidence>
<name>A0AAD4E2A7_9AGAM</name>
<protein>
    <submittedName>
        <fullName evidence="1">Uncharacterized protein</fullName>
    </submittedName>
</protein>
<gene>
    <name evidence="1" type="ORF">F5891DRAFT_484075</name>
</gene>